<keyword evidence="5 8" id="KW-0560">Oxidoreductase</keyword>
<keyword evidence="5" id="KW-0414">Isoprene biosynthesis</keyword>
<dbReference type="NCBIfam" id="NF002190">
    <property type="entry name" value="PRK01045.1-4"/>
    <property type="match status" value="1"/>
</dbReference>
<keyword evidence="2 5" id="KW-0479">Metal-binding</keyword>
<keyword evidence="10" id="KW-1185">Reference proteome</keyword>
<feature type="binding site" evidence="5">
    <location>
        <position position="222"/>
    </location>
    <ligand>
        <name>dimethylallyl diphosphate</name>
        <dbReference type="ChEBI" id="CHEBI:57623"/>
    </ligand>
</feature>
<comment type="pathway">
    <text evidence="5">Isoprenoid biosynthesis; dimethylallyl diphosphate biosynthesis; dimethylallyl diphosphate from (2E)-4-hydroxy-3-methylbutenyl diphosphate: step 1/1.</text>
</comment>
<evidence type="ECO:0000313" key="7">
    <source>
        <dbReference type="EMBL" id="QRQ91047.1"/>
    </source>
</evidence>
<feature type="binding site" evidence="5">
    <location>
        <position position="74"/>
    </location>
    <ligand>
        <name>dimethylallyl diphosphate</name>
        <dbReference type="ChEBI" id="CHEBI:57623"/>
    </ligand>
</feature>
<comment type="catalytic activity">
    <reaction evidence="5">
        <text>isopentenyl diphosphate + 2 oxidized [2Fe-2S]-[ferredoxin] + H2O = (2E)-4-hydroxy-3-methylbut-2-enyl diphosphate + 2 reduced [2Fe-2S]-[ferredoxin] + 2 H(+)</text>
        <dbReference type="Rhea" id="RHEA:24488"/>
        <dbReference type="Rhea" id="RHEA-COMP:10000"/>
        <dbReference type="Rhea" id="RHEA-COMP:10001"/>
        <dbReference type="ChEBI" id="CHEBI:15377"/>
        <dbReference type="ChEBI" id="CHEBI:15378"/>
        <dbReference type="ChEBI" id="CHEBI:33737"/>
        <dbReference type="ChEBI" id="CHEBI:33738"/>
        <dbReference type="ChEBI" id="CHEBI:128753"/>
        <dbReference type="ChEBI" id="CHEBI:128769"/>
        <dbReference type="EC" id="1.17.7.4"/>
    </reaction>
</comment>
<dbReference type="GO" id="GO:0019288">
    <property type="term" value="P:isopentenyl diphosphate biosynthetic process, methylerythritol 4-phosphate pathway"/>
    <property type="evidence" value="ECO:0007669"/>
    <property type="project" value="UniProtKB-UniRule"/>
</dbReference>
<feature type="binding site" evidence="5">
    <location>
        <position position="223"/>
    </location>
    <ligand>
        <name>isopentenyl diphosphate</name>
        <dbReference type="ChEBI" id="CHEBI:128769"/>
    </ligand>
</feature>
<feature type="region of interest" description="Disordered" evidence="6">
    <location>
        <begin position="306"/>
        <end position="349"/>
    </location>
</feature>
<dbReference type="GO" id="GO:0051539">
    <property type="term" value="F:4 iron, 4 sulfur cluster binding"/>
    <property type="evidence" value="ECO:0007669"/>
    <property type="project" value="UniProtKB-UniRule"/>
</dbReference>
<comment type="cofactor">
    <cofactor evidence="5">
        <name>[4Fe-4S] cluster</name>
        <dbReference type="ChEBI" id="CHEBI:49883"/>
    </cofactor>
    <text evidence="5">Binds 1 [4Fe-4S] cluster per subunit.</text>
</comment>
<evidence type="ECO:0000313" key="10">
    <source>
        <dbReference type="Proteomes" id="UP000623307"/>
    </source>
</evidence>
<dbReference type="GO" id="GO:0050992">
    <property type="term" value="P:dimethylallyl diphosphate biosynthetic process"/>
    <property type="evidence" value="ECO:0007669"/>
    <property type="project" value="UniProtKB-UniRule"/>
</dbReference>
<keyword evidence="4 5" id="KW-0411">Iron-sulfur</keyword>
<dbReference type="OrthoDB" id="9804068at2"/>
<feature type="compositionally biased region" description="Basic and acidic residues" evidence="6">
    <location>
        <begin position="322"/>
        <end position="334"/>
    </location>
</feature>
<evidence type="ECO:0000256" key="6">
    <source>
        <dbReference type="SAM" id="MobiDB-lite"/>
    </source>
</evidence>
<evidence type="ECO:0000313" key="9">
    <source>
        <dbReference type="Proteomes" id="UP000256862"/>
    </source>
</evidence>
<evidence type="ECO:0000256" key="4">
    <source>
        <dbReference type="ARBA" id="ARBA00023014"/>
    </source>
</evidence>
<feature type="binding site" evidence="5">
    <location>
        <position position="194"/>
    </location>
    <ligand>
        <name>[4Fe-4S] cluster</name>
        <dbReference type="ChEBI" id="CHEBI:49883"/>
    </ligand>
</feature>
<feature type="binding site" evidence="5">
    <location>
        <position position="224"/>
    </location>
    <ligand>
        <name>dimethylallyl diphosphate</name>
        <dbReference type="ChEBI" id="CHEBI:57623"/>
    </ligand>
</feature>
<feature type="binding site" evidence="5">
    <location>
        <position position="41"/>
    </location>
    <ligand>
        <name>(2E)-4-hydroxy-3-methylbut-2-enyl diphosphate</name>
        <dbReference type="ChEBI" id="CHEBI:128753"/>
    </ligand>
</feature>
<feature type="binding site" evidence="5">
    <location>
        <position position="266"/>
    </location>
    <ligand>
        <name>dimethylallyl diphosphate</name>
        <dbReference type="ChEBI" id="CHEBI:57623"/>
    </ligand>
</feature>
<feature type="binding site" evidence="5">
    <location>
        <position position="266"/>
    </location>
    <ligand>
        <name>isopentenyl diphosphate</name>
        <dbReference type="ChEBI" id="CHEBI:128769"/>
    </ligand>
</feature>
<feature type="active site" description="Proton donor" evidence="5">
    <location>
        <position position="126"/>
    </location>
</feature>
<dbReference type="PANTHER" id="PTHR30426:SF0">
    <property type="entry name" value="4-HYDROXY-3-METHYLBUT-2-ENYL DIPHOSPHATE REDUCTASE"/>
    <property type="match status" value="1"/>
</dbReference>
<feature type="binding site" evidence="5">
    <location>
        <position position="266"/>
    </location>
    <ligand>
        <name>(2E)-4-hydroxy-3-methylbut-2-enyl diphosphate</name>
        <dbReference type="ChEBI" id="CHEBI:128753"/>
    </ligand>
</feature>
<dbReference type="InterPro" id="IPR003451">
    <property type="entry name" value="LytB/IspH"/>
</dbReference>
<comment type="catalytic activity">
    <reaction evidence="5">
        <text>dimethylallyl diphosphate + 2 oxidized [2Fe-2S]-[ferredoxin] + H2O = (2E)-4-hydroxy-3-methylbut-2-enyl diphosphate + 2 reduced [2Fe-2S]-[ferredoxin] + 2 H(+)</text>
        <dbReference type="Rhea" id="RHEA:24825"/>
        <dbReference type="Rhea" id="RHEA-COMP:10000"/>
        <dbReference type="Rhea" id="RHEA-COMP:10001"/>
        <dbReference type="ChEBI" id="CHEBI:15377"/>
        <dbReference type="ChEBI" id="CHEBI:15378"/>
        <dbReference type="ChEBI" id="CHEBI:33737"/>
        <dbReference type="ChEBI" id="CHEBI:33738"/>
        <dbReference type="ChEBI" id="CHEBI:57623"/>
        <dbReference type="ChEBI" id="CHEBI:128753"/>
        <dbReference type="EC" id="1.17.7.4"/>
    </reaction>
</comment>
<dbReference type="NCBIfam" id="NF002188">
    <property type="entry name" value="PRK01045.1-2"/>
    <property type="match status" value="1"/>
</dbReference>
<geneLocation type="plasmid" evidence="9">
    <name>co2235_mp</name>
</geneLocation>
<evidence type="ECO:0000256" key="3">
    <source>
        <dbReference type="ARBA" id="ARBA00023004"/>
    </source>
</evidence>
<feature type="binding site" evidence="5">
    <location>
        <position position="124"/>
    </location>
    <ligand>
        <name>isopentenyl diphosphate</name>
        <dbReference type="ChEBI" id="CHEBI:128769"/>
    </ligand>
</feature>
<dbReference type="NCBIfam" id="TIGR00216">
    <property type="entry name" value="ispH_lytB"/>
    <property type="match status" value="1"/>
</dbReference>
<feature type="binding site" evidence="5">
    <location>
        <position position="224"/>
    </location>
    <ligand>
        <name>isopentenyl diphosphate</name>
        <dbReference type="ChEBI" id="CHEBI:128769"/>
    </ligand>
</feature>
<feature type="binding site" evidence="5">
    <location>
        <position position="224"/>
    </location>
    <ligand>
        <name>(2E)-4-hydroxy-3-methylbut-2-enyl diphosphate</name>
        <dbReference type="ChEBI" id="CHEBI:128753"/>
    </ligand>
</feature>
<evidence type="ECO:0000313" key="8">
    <source>
        <dbReference type="EMBL" id="SPC21622.1"/>
    </source>
</evidence>
<dbReference type="GO" id="GO:0016114">
    <property type="term" value="P:terpenoid biosynthetic process"/>
    <property type="evidence" value="ECO:0007669"/>
    <property type="project" value="UniProtKB-UniRule"/>
</dbReference>
<dbReference type="Gene3D" id="3.40.1010.20">
    <property type="entry name" value="4-hydroxy-3-methylbut-2-enyl diphosphate reductase, catalytic domain"/>
    <property type="match status" value="2"/>
</dbReference>
<dbReference type="Proteomes" id="UP000623307">
    <property type="component" value="Chromosome 1"/>
</dbReference>
<feature type="binding site" evidence="5">
    <location>
        <position position="74"/>
    </location>
    <ligand>
        <name>isopentenyl diphosphate</name>
        <dbReference type="ChEBI" id="CHEBI:128769"/>
    </ligand>
</feature>
<feature type="binding site" evidence="5">
    <location>
        <position position="124"/>
    </location>
    <ligand>
        <name>(2E)-4-hydroxy-3-methylbut-2-enyl diphosphate</name>
        <dbReference type="ChEBI" id="CHEBI:128753"/>
    </ligand>
</feature>
<reference evidence="7 10" key="2">
    <citation type="submission" date="2021-02" db="EMBL/GenBank/DDBJ databases">
        <title>Complete Genome Sequence of Cupriavidus oxalaticus Strain Ox1, a Soil Oxalate-Degrading Species.</title>
        <authorList>
            <person name="Palmieri F."/>
            <person name="Udriet P."/>
            <person name="Deuasquier M."/>
            <person name="Beaudoing E."/>
            <person name="Johnson S.L."/>
            <person name="Davenport K.W."/>
            <person name="Chain P.S."/>
            <person name="Bindschedler S."/>
            <person name="Junier P."/>
        </authorList>
    </citation>
    <scope>NUCLEOTIDE SEQUENCE [LARGE SCALE GENOMIC DNA]</scope>
    <source>
        <strain evidence="7 10">Ox1</strain>
    </source>
</reference>
<keyword evidence="1 5" id="KW-0004">4Fe-4S</keyword>
<organism evidence="8 9">
    <name type="scientific">Cupriavidus oxalaticus</name>
    <dbReference type="NCBI Taxonomy" id="96344"/>
    <lineage>
        <taxon>Bacteria</taxon>
        <taxon>Pseudomonadati</taxon>
        <taxon>Pseudomonadota</taxon>
        <taxon>Betaproteobacteria</taxon>
        <taxon>Burkholderiales</taxon>
        <taxon>Burkholderiaceae</taxon>
        <taxon>Cupriavidus</taxon>
    </lineage>
</organism>
<dbReference type="AlphaFoldDB" id="A0A976GD78"/>
<dbReference type="Pfam" id="PF02401">
    <property type="entry name" value="LYTB"/>
    <property type="match status" value="1"/>
</dbReference>
<evidence type="ECO:0000256" key="1">
    <source>
        <dbReference type="ARBA" id="ARBA00022485"/>
    </source>
</evidence>
<sequence length="349" mass="37027">MQVILAQPRGFCAGVVRAIEIVDRALVKHGAPVFVRHEIVHNKHVVEGLKDKGARFVEELDEVPAGAVTIFSAHGVSRAVVADASQRQLHAIDATCPLVIKVHTQGRQYAASGRTVILIGHAGHPEVEGTMGQIPGKVILVQNEAEVEQLDLPPETPVAYVTQTTLSVDDTRHIIAALARRFSNLVGPDTRDICYATQNRQSAVRDLCKLADVILVIGATNSSNSNRLREIGTESGVPSYLIADGSELDPAWVRDASVVGITAGASAPEEMVEDVIAALRKLGPVEVTTMAGREEHAEFRLPAELAEVRPPAAPRKAGKAAARAEARTEARAEPDPAPAAAGTNENIAG</sequence>
<dbReference type="RefSeq" id="WP_063237308.1">
    <property type="nucleotide sequence ID" value="NZ_CP069809.1"/>
</dbReference>
<evidence type="ECO:0000256" key="2">
    <source>
        <dbReference type="ARBA" id="ARBA00022723"/>
    </source>
</evidence>
<comment type="similarity">
    <text evidence="5">Belongs to the IspH family.</text>
</comment>
<protein>
    <recommendedName>
        <fullName evidence="5">4-hydroxy-3-methylbut-2-enyl diphosphate reductase</fullName>
        <shortName evidence="5">HMBPP reductase</shortName>
        <ecNumber evidence="5">1.17.7.4</ecNumber>
    </recommendedName>
</protein>
<feature type="binding site" evidence="5">
    <location>
        <position position="164"/>
    </location>
    <ligand>
        <name>(2E)-4-hydroxy-3-methylbut-2-enyl diphosphate</name>
        <dbReference type="ChEBI" id="CHEBI:128753"/>
    </ligand>
</feature>
<gene>
    <name evidence="5 8" type="primary">ispH</name>
    <name evidence="7" type="synonym">lytB</name>
    <name evidence="8" type="ORF">CO2235_MP60018</name>
    <name evidence="7" type="ORF">JTE92_10490</name>
</gene>
<dbReference type="HAMAP" id="MF_00191">
    <property type="entry name" value="IspH"/>
    <property type="match status" value="1"/>
</dbReference>
<name>A0A976GD78_9BURK</name>
<feature type="binding site" evidence="5">
    <location>
        <position position="223"/>
    </location>
    <ligand>
        <name>(2E)-4-hydroxy-3-methylbut-2-enyl diphosphate</name>
        <dbReference type="ChEBI" id="CHEBI:128753"/>
    </ligand>
</feature>
<reference evidence="8 9" key="1">
    <citation type="submission" date="2018-01" db="EMBL/GenBank/DDBJ databases">
        <authorList>
            <person name="Clerissi C."/>
        </authorList>
    </citation>
    <scope>NUCLEOTIDE SEQUENCE [LARGE SCALE GENOMIC DNA]</scope>
    <source>
        <strain evidence="8">Cupriavidus oxalaticus LMG 2235</strain>
        <plasmid evidence="9">co2235_mp</plasmid>
    </source>
</reference>
<accession>A0A976GD78</accession>
<evidence type="ECO:0000256" key="5">
    <source>
        <dbReference type="HAMAP-Rule" id="MF_00191"/>
    </source>
</evidence>
<comment type="function">
    <text evidence="5">Catalyzes the conversion of 1-hydroxy-2-methyl-2-(E)-butenyl 4-diphosphate (HMBPP) into a mixture of isopentenyl diphosphate (IPP) and dimethylallyl diphosphate (DMAPP). Acts in the terminal step of the DOXP/MEP pathway for isoprenoid precursor biosynthesis.</text>
</comment>
<feature type="binding site" evidence="5">
    <location>
        <position position="41"/>
    </location>
    <ligand>
        <name>isopentenyl diphosphate</name>
        <dbReference type="ChEBI" id="CHEBI:128769"/>
    </ligand>
</feature>
<dbReference type="CDD" id="cd13944">
    <property type="entry name" value="lytB_ispH"/>
    <property type="match status" value="1"/>
</dbReference>
<feature type="binding site" evidence="5">
    <location>
        <position position="12"/>
    </location>
    <ligand>
        <name>[4Fe-4S] cluster</name>
        <dbReference type="ChEBI" id="CHEBI:49883"/>
    </ligand>
</feature>
<dbReference type="GO" id="GO:0051745">
    <property type="term" value="F:4-hydroxy-3-methylbut-2-enyl diphosphate reductase activity"/>
    <property type="evidence" value="ECO:0007669"/>
    <property type="project" value="UniProtKB-UniRule"/>
</dbReference>
<feature type="binding site" evidence="5">
    <location>
        <position position="223"/>
    </location>
    <ligand>
        <name>dimethylallyl diphosphate</name>
        <dbReference type="ChEBI" id="CHEBI:57623"/>
    </ligand>
</feature>
<keyword evidence="3 5" id="KW-0408">Iron</keyword>
<comment type="pathway">
    <text evidence="5">Isoprenoid biosynthesis; isopentenyl diphosphate biosynthesis via DXP pathway; isopentenyl diphosphate from 1-deoxy-D-xylulose 5-phosphate: step 6/6.</text>
</comment>
<dbReference type="Gene3D" id="3.40.50.11270">
    <property type="match status" value="1"/>
</dbReference>
<dbReference type="GeneID" id="303489954"/>
<dbReference type="EC" id="1.17.7.4" evidence="5"/>
<dbReference type="EMBL" id="OGUS01000141">
    <property type="protein sequence ID" value="SPC21622.1"/>
    <property type="molecule type" value="Genomic_DNA"/>
</dbReference>
<feature type="binding site" evidence="5">
    <location>
        <position position="96"/>
    </location>
    <ligand>
        <name>[4Fe-4S] cluster</name>
        <dbReference type="ChEBI" id="CHEBI:49883"/>
    </ligand>
</feature>
<proteinExistence type="inferred from homology"/>
<dbReference type="Proteomes" id="UP000256862">
    <property type="component" value="Plasmid CO2235_mp"/>
</dbReference>
<feature type="binding site" evidence="5">
    <location>
        <position position="41"/>
    </location>
    <ligand>
        <name>dimethylallyl diphosphate</name>
        <dbReference type="ChEBI" id="CHEBI:57623"/>
    </ligand>
</feature>
<dbReference type="GO" id="GO:0046872">
    <property type="term" value="F:metal ion binding"/>
    <property type="evidence" value="ECO:0007669"/>
    <property type="project" value="UniProtKB-KW"/>
</dbReference>
<feature type="binding site" evidence="5">
    <location>
        <position position="124"/>
    </location>
    <ligand>
        <name>dimethylallyl diphosphate</name>
        <dbReference type="ChEBI" id="CHEBI:57623"/>
    </ligand>
</feature>
<feature type="binding site" evidence="5">
    <location>
        <position position="222"/>
    </location>
    <ligand>
        <name>(2E)-4-hydroxy-3-methylbut-2-enyl diphosphate</name>
        <dbReference type="ChEBI" id="CHEBI:128753"/>
    </ligand>
</feature>
<feature type="binding site" evidence="5">
    <location>
        <position position="74"/>
    </location>
    <ligand>
        <name>(2E)-4-hydroxy-3-methylbut-2-enyl diphosphate</name>
        <dbReference type="ChEBI" id="CHEBI:128753"/>
    </ligand>
</feature>
<feature type="binding site" evidence="5">
    <location>
        <position position="222"/>
    </location>
    <ligand>
        <name>isopentenyl diphosphate</name>
        <dbReference type="ChEBI" id="CHEBI:128769"/>
    </ligand>
</feature>
<dbReference type="EMBL" id="CP069811">
    <property type="protein sequence ID" value="QRQ91047.1"/>
    <property type="molecule type" value="Genomic_DNA"/>
</dbReference>
<dbReference type="PANTHER" id="PTHR30426">
    <property type="entry name" value="4-HYDROXY-3-METHYLBUT-2-ENYL DIPHOSPHATE REDUCTASE"/>
    <property type="match status" value="1"/>
</dbReference>